<accession>A0A0C9LWT5</accession>
<evidence type="ECO:0000313" key="1">
    <source>
        <dbReference type="EMBL" id="GAN09085.1"/>
    </source>
</evidence>
<evidence type="ECO:0000313" key="2">
    <source>
        <dbReference type="Proteomes" id="UP000053815"/>
    </source>
</evidence>
<reference evidence="1" key="1">
    <citation type="submission" date="2014-09" db="EMBL/GenBank/DDBJ databases">
        <title>Draft genome sequence of an oleaginous Mucoromycotina fungus Mucor ambiguus NBRC6742.</title>
        <authorList>
            <person name="Takeda I."/>
            <person name="Yamane N."/>
            <person name="Morita T."/>
            <person name="Tamano K."/>
            <person name="Machida M."/>
            <person name="Baker S."/>
            <person name="Koike H."/>
        </authorList>
    </citation>
    <scope>NUCLEOTIDE SEQUENCE</scope>
    <source>
        <strain evidence="1">NBRC 6742</strain>
    </source>
</reference>
<gene>
    <name evidence="1" type="ORF">MAM1_0242d08607</name>
</gene>
<dbReference type="EMBL" id="DF836531">
    <property type="protein sequence ID" value="GAN09085.1"/>
    <property type="molecule type" value="Genomic_DNA"/>
</dbReference>
<dbReference type="Proteomes" id="UP000053815">
    <property type="component" value="Unassembled WGS sequence"/>
</dbReference>
<proteinExistence type="predicted"/>
<name>A0A0C9LWT5_9FUNG</name>
<sequence>MNVDSRLPVVYPTFHDSQQQQQKPAPLTKKEMTIDDSIYHLLSMYLDTNTSVFIPPAATQNSRVVTMKHSPYFRTKRRMPSQQQHPNWLGEKKKSLMTTCTELERNTIKNSYTASIDHDLHVDIKTSNNKTKARPKSVSFSETVTVINLDKLIQPAPADDNEDDEDLFVDALENFTE</sequence>
<protein>
    <submittedName>
        <fullName evidence="1">Uncharacterized protein</fullName>
    </submittedName>
</protein>
<keyword evidence="2" id="KW-1185">Reference proteome</keyword>
<dbReference type="OrthoDB" id="2267458at2759"/>
<dbReference type="AlphaFoldDB" id="A0A0C9LWT5"/>
<organism evidence="1">
    <name type="scientific">Mucor ambiguus</name>
    <dbReference type="NCBI Taxonomy" id="91626"/>
    <lineage>
        <taxon>Eukaryota</taxon>
        <taxon>Fungi</taxon>
        <taxon>Fungi incertae sedis</taxon>
        <taxon>Mucoromycota</taxon>
        <taxon>Mucoromycotina</taxon>
        <taxon>Mucoromycetes</taxon>
        <taxon>Mucorales</taxon>
        <taxon>Mucorineae</taxon>
        <taxon>Mucoraceae</taxon>
        <taxon>Mucor</taxon>
    </lineage>
</organism>